<evidence type="ECO:0008006" key="5">
    <source>
        <dbReference type="Google" id="ProtNLM"/>
    </source>
</evidence>
<feature type="compositionally biased region" description="Basic residues" evidence="1">
    <location>
        <begin position="369"/>
        <end position="381"/>
    </location>
</feature>
<name>A0ABQ8FV91_9PEZI</name>
<accession>A0ABQ8FV91</accession>
<dbReference type="EMBL" id="JAGTJR010000048">
    <property type="protein sequence ID" value="KAH7028623.1"/>
    <property type="molecule type" value="Genomic_DNA"/>
</dbReference>
<dbReference type="PANTHER" id="PTHR35394">
    <property type="entry name" value="DUF3176 DOMAIN-CONTAINING PROTEIN"/>
    <property type="match status" value="1"/>
</dbReference>
<evidence type="ECO:0000313" key="3">
    <source>
        <dbReference type="EMBL" id="KAH7028623.1"/>
    </source>
</evidence>
<dbReference type="InterPro" id="IPR021514">
    <property type="entry name" value="DUF3176"/>
</dbReference>
<feature type="region of interest" description="Disordered" evidence="1">
    <location>
        <begin position="210"/>
        <end position="234"/>
    </location>
</feature>
<keyword evidence="2" id="KW-0812">Transmembrane</keyword>
<comment type="caution">
    <text evidence="3">The sequence shown here is derived from an EMBL/GenBank/DDBJ whole genome shotgun (WGS) entry which is preliminary data.</text>
</comment>
<sequence>MFETVSLLFAVASVAAIIGVLARFDGKPLSPWPYDITPSAMIALLATLANASMTISLPSRLSQVKRIRFKISRAPLIDIEVFDEASRVTLEAMNMLIKLRGGCIFQIYRGVWMFRRPSRHHDWPRLLADSHLPCPHHLSPAGATSFRALDLTGTLPGNTAREGFVPILPLESRNSKWTLCGKREGVDKSAAYSQCVAMTEHLMRYWPAGSADDSNTTSCGRELPSGAMPNSSSEVFSRTSLFPSAAHADMSYSTIMKLTFTGAVGDAVHAVGVRADHRGGRHQRRAAREHQTHTTTANNSVSAGERRASLAPILISGPAPFSSSSSSSSSSNEEPFLISMEAMLGMLHLACAALRQPDHRDQFLGAGQPHRRHRRADARPGRQRRRLLPLVRGRRAGVGPRAVGRQLRPRAAGIRERAGAGGRAHGSVFGGRAVEELAVWGAAVEK</sequence>
<feature type="region of interest" description="Disordered" evidence="1">
    <location>
        <begin position="361"/>
        <end position="381"/>
    </location>
</feature>
<evidence type="ECO:0000313" key="4">
    <source>
        <dbReference type="Proteomes" id="UP000774617"/>
    </source>
</evidence>
<dbReference type="Pfam" id="PF11374">
    <property type="entry name" value="DUF3176"/>
    <property type="match status" value="1"/>
</dbReference>
<protein>
    <recommendedName>
        <fullName evidence="5">Cytochrome P450</fullName>
    </recommendedName>
</protein>
<dbReference type="Proteomes" id="UP000774617">
    <property type="component" value="Unassembled WGS sequence"/>
</dbReference>
<keyword evidence="2" id="KW-1133">Transmembrane helix</keyword>
<evidence type="ECO:0000256" key="2">
    <source>
        <dbReference type="SAM" id="Phobius"/>
    </source>
</evidence>
<feature type="transmembrane region" description="Helical" evidence="2">
    <location>
        <begin position="38"/>
        <end position="58"/>
    </location>
</feature>
<reference evidence="3 4" key="1">
    <citation type="journal article" date="2021" name="Nat. Commun.">
        <title>Genetic determinants of endophytism in the Arabidopsis root mycobiome.</title>
        <authorList>
            <person name="Mesny F."/>
            <person name="Miyauchi S."/>
            <person name="Thiergart T."/>
            <person name="Pickel B."/>
            <person name="Atanasova L."/>
            <person name="Karlsson M."/>
            <person name="Huettel B."/>
            <person name="Barry K.W."/>
            <person name="Haridas S."/>
            <person name="Chen C."/>
            <person name="Bauer D."/>
            <person name="Andreopoulos W."/>
            <person name="Pangilinan J."/>
            <person name="LaButti K."/>
            <person name="Riley R."/>
            <person name="Lipzen A."/>
            <person name="Clum A."/>
            <person name="Drula E."/>
            <person name="Henrissat B."/>
            <person name="Kohler A."/>
            <person name="Grigoriev I.V."/>
            <person name="Martin F.M."/>
            <person name="Hacquard S."/>
        </authorList>
    </citation>
    <scope>NUCLEOTIDE SEQUENCE [LARGE SCALE GENOMIC DNA]</scope>
    <source>
        <strain evidence="3 4">MPI-SDFR-AT-0080</strain>
    </source>
</reference>
<gene>
    <name evidence="3" type="ORF">B0J12DRAFT_704479</name>
</gene>
<feature type="compositionally biased region" description="Polar residues" evidence="1">
    <location>
        <begin position="293"/>
        <end position="302"/>
    </location>
</feature>
<proteinExistence type="predicted"/>
<evidence type="ECO:0000256" key="1">
    <source>
        <dbReference type="SAM" id="MobiDB-lite"/>
    </source>
</evidence>
<keyword evidence="2" id="KW-0472">Membrane</keyword>
<dbReference type="PANTHER" id="PTHR35394:SF6">
    <property type="entry name" value="DUF3176 DOMAIN-CONTAINING PROTEIN"/>
    <property type="match status" value="1"/>
</dbReference>
<feature type="region of interest" description="Disordered" evidence="1">
    <location>
        <begin position="275"/>
        <end position="305"/>
    </location>
</feature>
<keyword evidence="4" id="KW-1185">Reference proteome</keyword>
<organism evidence="3 4">
    <name type="scientific">Macrophomina phaseolina</name>
    <dbReference type="NCBI Taxonomy" id="35725"/>
    <lineage>
        <taxon>Eukaryota</taxon>
        <taxon>Fungi</taxon>
        <taxon>Dikarya</taxon>
        <taxon>Ascomycota</taxon>
        <taxon>Pezizomycotina</taxon>
        <taxon>Dothideomycetes</taxon>
        <taxon>Dothideomycetes incertae sedis</taxon>
        <taxon>Botryosphaeriales</taxon>
        <taxon>Botryosphaeriaceae</taxon>
        <taxon>Macrophomina</taxon>
    </lineage>
</organism>